<evidence type="ECO:0000256" key="1">
    <source>
        <dbReference type="SAM" id="Phobius"/>
    </source>
</evidence>
<dbReference type="Proteomes" id="UP000324800">
    <property type="component" value="Unassembled WGS sequence"/>
</dbReference>
<evidence type="ECO:0000313" key="3">
    <source>
        <dbReference type="Proteomes" id="UP000324800"/>
    </source>
</evidence>
<sequence length="154" mass="17779">MQMQSLMQLSGLQQNYTSHVVAFIIKIELVMDSKLEQFAHRHLIFVLLVIFIETLLVSIVQCTLPFANTNSEQRLLHFYRFHQPAKQHLNFASLLAHADFIFLLLHEVILDSRECFVISHLNLAKYFSSSRKSDFQSNLVKTAGMSLLLELLCV</sequence>
<dbReference type="AlphaFoldDB" id="A0A5J4V402"/>
<keyword evidence="1" id="KW-1133">Transmembrane helix</keyword>
<comment type="caution">
    <text evidence="2">The sequence shown here is derived from an EMBL/GenBank/DDBJ whole genome shotgun (WGS) entry which is preliminary data.</text>
</comment>
<protein>
    <submittedName>
        <fullName evidence="2">Uncharacterized protein</fullName>
    </submittedName>
</protein>
<feature type="transmembrane region" description="Helical" evidence="1">
    <location>
        <begin position="43"/>
        <end position="67"/>
    </location>
</feature>
<keyword evidence="1" id="KW-0472">Membrane</keyword>
<organism evidence="2 3">
    <name type="scientific">Streblomastix strix</name>
    <dbReference type="NCBI Taxonomy" id="222440"/>
    <lineage>
        <taxon>Eukaryota</taxon>
        <taxon>Metamonada</taxon>
        <taxon>Preaxostyla</taxon>
        <taxon>Oxymonadida</taxon>
        <taxon>Streblomastigidae</taxon>
        <taxon>Streblomastix</taxon>
    </lineage>
</organism>
<proteinExistence type="predicted"/>
<keyword evidence="1" id="KW-0812">Transmembrane</keyword>
<accession>A0A5J4V402</accession>
<name>A0A5J4V402_9EUKA</name>
<dbReference type="EMBL" id="SNRW01010024">
    <property type="protein sequence ID" value="KAA6377132.1"/>
    <property type="molecule type" value="Genomic_DNA"/>
</dbReference>
<evidence type="ECO:0000313" key="2">
    <source>
        <dbReference type="EMBL" id="KAA6377132.1"/>
    </source>
</evidence>
<reference evidence="2 3" key="1">
    <citation type="submission" date="2019-03" db="EMBL/GenBank/DDBJ databases">
        <title>Single cell metagenomics reveals metabolic interactions within the superorganism composed of flagellate Streblomastix strix and complex community of Bacteroidetes bacteria on its surface.</title>
        <authorList>
            <person name="Treitli S.C."/>
            <person name="Kolisko M."/>
            <person name="Husnik F."/>
            <person name="Keeling P."/>
            <person name="Hampl V."/>
        </authorList>
    </citation>
    <scope>NUCLEOTIDE SEQUENCE [LARGE SCALE GENOMIC DNA]</scope>
    <source>
        <strain evidence="2">ST1C</strain>
    </source>
</reference>
<gene>
    <name evidence="2" type="ORF">EZS28_027341</name>
</gene>